<name>A0A3Q2TNH0_FUNHE</name>
<keyword evidence="20" id="KW-1185">Reference proteome</keyword>
<dbReference type="Gene3D" id="2.170.300.10">
    <property type="entry name" value="Tie2 ligand-binding domain superfamily"/>
    <property type="match status" value="1"/>
</dbReference>
<dbReference type="GO" id="GO:0007155">
    <property type="term" value="P:cell adhesion"/>
    <property type="evidence" value="ECO:0007669"/>
    <property type="project" value="UniProtKB-KW"/>
</dbReference>
<dbReference type="InterPro" id="IPR008211">
    <property type="entry name" value="Laminin_N"/>
</dbReference>
<dbReference type="InterPro" id="IPR056863">
    <property type="entry name" value="LMN_ATRN_NET-like_EGF"/>
</dbReference>
<feature type="disulfide bond" evidence="12">
    <location>
        <begin position="827"/>
        <end position="836"/>
    </location>
</feature>
<evidence type="ECO:0000256" key="8">
    <source>
        <dbReference type="ARBA" id="ARBA00023054"/>
    </source>
</evidence>
<dbReference type="SMART" id="SM00136">
    <property type="entry name" value="LamNT"/>
    <property type="match status" value="1"/>
</dbReference>
<dbReference type="FunFam" id="2.170.300.10:FF:000001">
    <property type="entry name" value="Laminin subunit beta-1"/>
    <property type="match status" value="1"/>
</dbReference>
<feature type="domain" description="Laminin EGF-like" evidence="16">
    <location>
        <begin position="1164"/>
        <end position="1210"/>
    </location>
</feature>
<evidence type="ECO:0000256" key="10">
    <source>
        <dbReference type="ARBA" id="ARBA00023180"/>
    </source>
</evidence>
<dbReference type="Pfam" id="PF24973">
    <property type="entry name" value="EGF_LMN_ATRN"/>
    <property type="match status" value="1"/>
</dbReference>
<feature type="domain" description="Laminin EGF-like" evidence="16">
    <location>
        <begin position="331"/>
        <end position="393"/>
    </location>
</feature>
<dbReference type="FunFam" id="2.10.25.10:FF:000145">
    <property type="entry name" value="Laminin subunit beta 1"/>
    <property type="match status" value="1"/>
</dbReference>
<dbReference type="FunFam" id="2.60.120.260:FF:000010">
    <property type="entry name" value="Laminin subunit beta 1"/>
    <property type="match status" value="1"/>
</dbReference>
<dbReference type="Pfam" id="PF00053">
    <property type="entry name" value="EGF_laminin"/>
    <property type="match status" value="12"/>
</dbReference>
<evidence type="ECO:0000256" key="5">
    <source>
        <dbReference type="ARBA" id="ARBA00022737"/>
    </source>
</evidence>
<feature type="disulfide bond" evidence="12">
    <location>
        <begin position="296"/>
        <end position="305"/>
    </location>
</feature>
<dbReference type="FunFam" id="2.10.25.10:FF:000083">
    <property type="entry name" value="Laminin subunit alpha"/>
    <property type="match status" value="1"/>
</dbReference>
<dbReference type="FunFam" id="2.10.25.10:FF:000188">
    <property type="entry name" value="Laminin subunit gamma 2"/>
    <property type="match status" value="1"/>
</dbReference>
<dbReference type="Gene3D" id="2.10.25.10">
    <property type="entry name" value="Laminin"/>
    <property type="match status" value="11"/>
</dbReference>
<dbReference type="InterPro" id="IPR002049">
    <property type="entry name" value="LE_dom"/>
</dbReference>
<dbReference type="InterPro" id="IPR056558">
    <property type="entry name" value="LAMB1-4_helical"/>
</dbReference>
<accession>A0A3Q2TNH0</accession>
<keyword evidence="8 13" id="KW-0175">Coiled coil</keyword>
<evidence type="ECO:0000256" key="9">
    <source>
        <dbReference type="ARBA" id="ARBA00023157"/>
    </source>
</evidence>
<dbReference type="Ensembl" id="ENSFHET00000026997.1">
    <property type="protein sequence ID" value="ENSFHEP00000018115.1"/>
    <property type="gene ID" value="ENSFHEG00000019924.1"/>
</dbReference>
<feature type="domain" description="Laminin IV type B" evidence="17">
    <location>
        <begin position="534"/>
        <end position="800"/>
    </location>
</feature>
<dbReference type="InterPro" id="IPR000742">
    <property type="entry name" value="EGF"/>
</dbReference>
<keyword evidence="7" id="KW-0130">Cell adhesion</keyword>
<reference evidence="19" key="2">
    <citation type="submission" date="2025-09" db="UniProtKB">
        <authorList>
            <consortium name="Ensembl"/>
        </authorList>
    </citation>
    <scope>IDENTIFICATION</scope>
</reference>
<dbReference type="InterPro" id="IPR050440">
    <property type="entry name" value="Laminin/Netrin_ECM"/>
</dbReference>
<proteinExistence type="predicted"/>
<dbReference type="SMART" id="SM00181">
    <property type="entry name" value="EGF"/>
    <property type="match status" value="8"/>
</dbReference>
<evidence type="ECO:0000256" key="3">
    <source>
        <dbReference type="ARBA" id="ARBA00022530"/>
    </source>
</evidence>
<feature type="disulfide bond" evidence="12">
    <location>
        <begin position="1116"/>
        <end position="1128"/>
    </location>
</feature>
<dbReference type="PROSITE" id="PS51117">
    <property type="entry name" value="LAMININ_NTER"/>
    <property type="match status" value="1"/>
</dbReference>
<feature type="domain" description="Laminin EGF-like" evidence="16">
    <location>
        <begin position="446"/>
        <end position="494"/>
    </location>
</feature>
<feature type="disulfide bond" evidence="12">
    <location>
        <begin position="875"/>
        <end position="884"/>
    </location>
</feature>
<evidence type="ECO:0000256" key="14">
    <source>
        <dbReference type="SAM" id="MobiDB-lite"/>
    </source>
</evidence>
<evidence type="ECO:0000256" key="4">
    <source>
        <dbReference type="ARBA" id="ARBA00022729"/>
    </source>
</evidence>
<organism evidence="19 20">
    <name type="scientific">Fundulus heteroclitus</name>
    <name type="common">Killifish</name>
    <name type="synonym">Mummichog</name>
    <dbReference type="NCBI Taxonomy" id="8078"/>
    <lineage>
        <taxon>Eukaryota</taxon>
        <taxon>Metazoa</taxon>
        <taxon>Chordata</taxon>
        <taxon>Craniata</taxon>
        <taxon>Vertebrata</taxon>
        <taxon>Euteleostomi</taxon>
        <taxon>Actinopterygii</taxon>
        <taxon>Neopterygii</taxon>
        <taxon>Teleostei</taxon>
        <taxon>Neoteleostei</taxon>
        <taxon>Acanthomorphata</taxon>
        <taxon>Ovalentaria</taxon>
        <taxon>Atherinomorphae</taxon>
        <taxon>Cyprinodontiformes</taxon>
        <taxon>Fundulidae</taxon>
        <taxon>Fundulus</taxon>
    </lineage>
</organism>
<feature type="disulfide bond" evidence="12">
    <location>
        <begin position="1164"/>
        <end position="1176"/>
    </location>
</feature>
<feature type="domain" description="Laminin EGF-like" evidence="16">
    <location>
        <begin position="1116"/>
        <end position="1163"/>
    </location>
</feature>
<feature type="disulfide bond" evidence="12">
    <location>
        <begin position="1166"/>
        <end position="1183"/>
    </location>
</feature>
<feature type="domain" description="Laminin EGF-like" evidence="16">
    <location>
        <begin position="394"/>
        <end position="445"/>
    </location>
</feature>
<dbReference type="GeneTree" id="ENSGT00940000165244"/>
<dbReference type="InterPro" id="IPR013015">
    <property type="entry name" value="Laminin_IV_B"/>
</dbReference>
<dbReference type="PANTHER" id="PTHR10574:SF279">
    <property type="entry name" value="LAMININ SUBUNIT BETA 4"/>
    <property type="match status" value="1"/>
</dbReference>
<dbReference type="PROSITE" id="PS50027">
    <property type="entry name" value="EGF_LAM_2"/>
    <property type="match status" value="11"/>
</dbReference>
<dbReference type="CDD" id="cd00055">
    <property type="entry name" value="EGF_Lam"/>
    <property type="match status" value="13"/>
</dbReference>
<keyword evidence="6" id="KW-0084">Basement membrane</keyword>
<evidence type="ECO:0000259" key="17">
    <source>
        <dbReference type="PROSITE" id="PS51116"/>
    </source>
</evidence>
<feature type="disulfide bond" evidence="12">
    <location>
        <begin position="919"/>
        <end position="928"/>
    </location>
</feature>
<feature type="domain" description="Laminin N-terminal" evidence="18">
    <location>
        <begin position="23"/>
        <end position="263"/>
    </location>
</feature>
<feature type="disulfide bond" evidence="12">
    <location>
        <begin position="806"/>
        <end position="818"/>
    </location>
</feature>
<feature type="disulfide bond" evidence="12">
    <location>
        <begin position="1185"/>
        <end position="1194"/>
    </location>
</feature>
<dbReference type="FunFam" id="2.10.25.10:FF:000130">
    <property type="entry name" value="Laminin subunit beta 1"/>
    <property type="match status" value="1"/>
</dbReference>
<feature type="compositionally biased region" description="Basic and acidic residues" evidence="14">
    <location>
        <begin position="1471"/>
        <end position="1480"/>
    </location>
</feature>
<feature type="domain" description="Laminin EGF-like" evidence="16">
    <location>
        <begin position="854"/>
        <end position="899"/>
    </location>
</feature>
<evidence type="ECO:0000256" key="6">
    <source>
        <dbReference type="ARBA" id="ARBA00022869"/>
    </source>
</evidence>
<dbReference type="PROSITE" id="PS01248">
    <property type="entry name" value="EGF_LAM_1"/>
    <property type="match status" value="4"/>
</dbReference>
<dbReference type="STRING" id="8078.ENSFHEP00000018115"/>
<feature type="chain" id="PRO_5018743677" evidence="15">
    <location>
        <begin position="16"/>
        <end position="1774"/>
    </location>
</feature>
<dbReference type="FunFam" id="2.10.25.10:FF:000135">
    <property type="entry name" value="Laminin subunit beta 4"/>
    <property type="match status" value="1"/>
</dbReference>
<dbReference type="GO" id="GO:0009887">
    <property type="term" value="P:animal organ morphogenesis"/>
    <property type="evidence" value="ECO:0007669"/>
    <property type="project" value="TreeGrafter"/>
</dbReference>
<dbReference type="Pfam" id="PF23219">
    <property type="entry name" value="LAMB1"/>
    <property type="match status" value="1"/>
</dbReference>
<keyword evidence="5" id="KW-0677">Repeat</keyword>
<feature type="region of interest" description="Disordered" evidence="14">
    <location>
        <begin position="603"/>
        <end position="633"/>
    </location>
</feature>
<keyword evidence="10" id="KW-0325">Glycoprotein</keyword>
<feature type="signal peptide" evidence="15">
    <location>
        <begin position="1"/>
        <end position="15"/>
    </location>
</feature>
<reference evidence="19" key="1">
    <citation type="submission" date="2025-08" db="UniProtKB">
        <authorList>
            <consortium name="Ensembl"/>
        </authorList>
    </citation>
    <scope>IDENTIFICATION</scope>
</reference>
<feature type="domain" description="Laminin EGF-like" evidence="16">
    <location>
        <begin position="900"/>
        <end position="947"/>
    </location>
</feature>
<dbReference type="InterPro" id="IPR056860">
    <property type="entry name" value="LAMB4_dom"/>
</dbReference>
<feature type="disulfide bond" evidence="12">
    <location>
        <begin position="478"/>
        <end position="492"/>
    </location>
</feature>
<dbReference type="SMART" id="SM00180">
    <property type="entry name" value="EGF_Lam"/>
    <property type="match status" value="13"/>
</dbReference>
<evidence type="ECO:0000256" key="1">
    <source>
        <dbReference type="ARBA" id="ARBA00004302"/>
    </source>
</evidence>
<dbReference type="FunFam" id="2.10.25.10:FF:000011">
    <property type="entry name" value="Cadherin EGF LAG seven-pass G-type receptor"/>
    <property type="match status" value="1"/>
</dbReference>
<protein>
    <submittedName>
        <fullName evidence="19">Laminin subunit beta-4-like</fullName>
    </submittedName>
</protein>
<dbReference type="Pfam" id="PF21199">
    <property type="entry name" value="LAMININ_IV_B"/>
    <property type="match status" value="1"/>
</dbReference>
<dbReference type="PANTHER" id="PTHR10574">
    <property type="entry name" value="NETRIN/LAMININ-RELATED"/>
    <property type="match status" value="1"/>
</dbReference>
<evidence type="ECO:0000256" key="7">
    <source>
        <dbReference type="ARBA" id="ARBA00022889"/>
    </source>
</evidence>
<dbReference type="PROSITE" id="PS51116">
    <property type="entry name" value="LAMININ_IVB"/>
    <property type="match status" value="1"/>
</dbReference>
<evidence type="ECO:0000313" key="19">
    <source>
        <dbReference type="Ensembl" id="ENSFHEP00000018115.1"/>
    </source>
</evidence>
<dbReference type="SUPFAM" id="SSF57196">
    <property type="entry name" value="EGF/Laminin"/>
    <property type="match status" value="13"/>
</dbReference>
<feature type="disulfide bond" evidence="12">
    <location>
        <begin position="856"/>
        <end position="873"/>
    </location>
</feature>
<sequence length="1774" mass="196026">MILIILLGLLSAVKPQDLPDQCPGSSCHPQLGDLMVGRAAQLSASSTCGLDGPQNYCIVGYLEGERKCFTCDSRLPFSPLDNPKSHRIENVITTFDSERRMMWWQSENGVHQVSIQLDLETVFQFSHLVLTFKSFRPAAMLVERSKDFGRSWKVFRYFADDCSLHFPSVPAEPADLIDDVVCDSRYSGPEPSTGGEVVLKALDPVFEIENPYAPNIQELITLTNIRVNFTRLFTLGDTLLTRRRRNPQEKYYYSLYSMVVQGSCFCNGHASRCVPVDGGRGDVFTQPDMIHGRCVCQHNTAGENCERCQPLYNDSPWRPGGENTASICRRCDCHGHSDSCHFDAARYEETGGASGGVCDDCRHDRTGPQCERCRPFLYQDPQRAPEDPHACIPCDCDPAGSLGGGLCDASSGRCLCKENVEGQRCDRCKHGFFNLRADNPTGCEDCRCHSLGSVGPCDQLTGSCKCEPMASGPLCDRCVAGFWGLGNSVFRCSPCDCDIGGAHSNMCSPEDGQCPCLPNMAGRRCSDPSPGYFLPSLNYFLYEAELAAQLSGENSSPPTPSSSSSPLVNPGLLPSCEQYFRNQGYDYQLSNGKVILIRKPRRLSRRRRQQNTKPLNLGPLQILPHQGSPDQSGTGLGLVRVTEGAGLRFTVDNLPTSMEYQLVIRYESESVSDWLATARIMMLSPGDGGCSDPPKGSLTLMLPRGSRLGILDSRVCLNARGQYLVEIFFNKQQISDNVPLLVDSMGLIQNFDSDQDFCSRGDFDSFSHFRCVGLDVYLGSQESLPKICEGLIKSLSALIHNGAVACRCNVDGSLGSGCSKLGGSCECKPGVIGRCCDACAPLTFGFGPEGCTRCDCDPRGSASEACDPIRGQCACRPQVTGRRCDRCEPGFWGFPLCRPCDCNGLSETCDGETGECLDCREHSSGPHCDRCVEGYIGDPVSREHCKPCLCPDILGSGRFFASSCRYDPRSLSVSCSCREGHTGAQCDRCSPGFYGDLTLPGGSCSLCSCNNNIDPDDGDACDGTTGECLRCLHHTTGPQCQFCTPGYFGNALQHNCKECSCDRRGTEATLCPLESPCFCDRETGRCPCRTGVVGDLCDKCEDGFWNLDGALGCQACSCDPANSVSNICNKVSGQCPCRPEFGGRQCDECGENHFGNPDLQCISCDCNLEGTERPSCDPETGECICRTGVTGMFCDECAPGYSSEFPACEKCHECMTLWRENVTDVQRAAQRMRTLIPLHGDTQEPSQSRYWQWMLELHSRLDSVGNMTDLFLPKQEKVEKLYMKISKLKDAIDTNMILMDPSLLLNNEIDNIHAEFEKLLKNLKDKLIKAPIKTETQPVAELLGEIQKLHKTFMSDEKRVRSSNKAVEDSMDTRQEVKRKLSMCGGGGDLATLEKKVKELSVLKLNQKVCGRPDPEDCSGCPEGQNCDGAVPVAQKASEMEERLKDQLVKFPSKLQESKKKMSDAQQAAQDTKDQARDLQRQISDASGSLEREKNKTRELLHRVTQYLRDEIVSADDIEKTANAVLSIQLPRSPAEIRKMIDDINNLLNGATKVQDDLKKLQDQAQTAQELLQKATKIKEKTEKISVKEILRDILAADRAQTKANDDLEMANQDRDDAKERIQEAEDKLDGIESELMNRPAGLLEEIEAVKNKTELNRELAKEAREAAESALSSISNETDLQEVQEQFQLLKQKHSDRTNEDEASDRLKKILKEAEDMQREMEDRLQQIQDLEQKIQLLLQRKNEKVVEVSELLEMAESLRREITSRAKGFATC</sequence>
<feature type="domain" description="Laminin EGF-like" evidence="16">
    <location>
        <begin position="1007"/>
        <end position="1058"/>
    </location>
</feature>
<dbReference type="Pfam" id="PF00055">
    <property type="entry name" value="Laminin_N"/>
    <property type="match status" value="1"/>
</dbReference>
<feature type="region of interest" description="Disordered" evidence="14">
    <location>
        <begin position="1455"/>
        <end position="1494"/>
    </location>
</feature>
<dbReference type="Pfam" id="PF24999">
    <property type="entry name" value="LAMB4"/>
    <property type="match status" value="1"/>
</dbReference>
<feature type="disulfide bond" evidence="12">
    <location>
        <begin position="931"/>
        <end position="945"/>
    </location>
</feature>
<evidence type="ECO:0000256" key="2">
    <source>
        <dbReference type="ARBA" id="ARBA00022525"/>
    </source>
</evidence>
<feature type="domain" description="Laminin EGF-like" evidence="16">
    <location>
        <begin position="806"/>
        <end position="853"/>
    </location>
</feature>
<feature type="disulfide bond" evidence="12">
    <location>
        <begin position="1088"/>
        <end position="1097"/>
    </location>
</feature>
<feature type="disulfide bond" evidence="12">
    <location>
        <begin position="1118"/>
        <end position="1135"/>
    </location>
</feature>
<feature type="disulfide bond" evidence="12">
    <location>
        <begin position="808"/>
        <end position="825"/>
    </location>
</feature>
<evidence type="ECO:0000259" key="16">
    <source>
        <dbReference type="PROSITE" id="PS50027"/>
    </source>
</evidence>
<feature type="disulfide bond" evidence="12">
    <location>
        <begin position="361"/>
        <end position="370"/>
    </location>
</feature>
<feature type="disulfide bond" evidence="12">
    <location>
        <begin position="466"/>
        <end position="475"/>
    </location>
</feature>
<dbReference type="FunFam" id="2.10.25.10:FF:000084">
    <property type="entry name" value="Laminin subunit alpha 3"/>
    <property type="match status" value="1"/>
</dbReference>
<keyword evidence="9 12" id="KW-1015">Disulfide bond</keyword>
<feature type="disulfide bond" evidence="12">
    <location>
        <begin position="1031"/>
        <end position="1040"/>
    </location>
</feature>
<evidence type="ECO:0000259" key="18">
    <source>
        <dbReference type="PROSITE" id="PS51117"/>
    </source>
</evidence>
<dbReference type="Gene3D" id="2.60.120.260">
    <property type="entry name" value="Galactose-binding domain-like"/>
    <property type="match status" value="1"/>
</dbReference>
<evidence type="ECO:0000256" key="13">
    <source>
        <dbReference type="SAM" id="Coils"/>
    </source>
</evidence>
<evidence type="ECO:0000256" key="11">
    <source>
        <dbReference type="ARBA" id="ARBA00023292"/>
    </source>
</evidence>
<dbReference type="GO" id="GO:0009888">
    <property type="term" value="P:tissue development"/>
    <property type="evidence" value="ECO:0007669"/>
    <property type="project" value="TreeGrafter"/>
</dbReference>
<evidence type="ECO:0000256" key="15">
    <source>
        <dbReference type="SAM" id="SignalP"/>
    </source>
</evidence>
<dbReference type="GO" id="GO:0005604">
    <property type="term" value="C:basement membrane"/>
    <property type="evidence" value="ECO:0007669"/>
    <property type="project" value="UniProtKB-SubCell"/>
</dbReference>
<dbReference type="FunFam" id="2.10.25.10:FF:000138">
    <property type="entry name" value="Laminin subunit beta 1"/>
    <property type="match status" value="1"/>
</dbReference>
<comment type="caution">
    <text evidence="12">Lacks conserved residue(s) required for the propagation of feature annotation.</text>
</comment>
<keyword evidence="2" id="KW-0964">Secreted</keyword>
<comment type="subcellular location">
    <subcellularLocation>
        <location evidence="1">Secreted</location>
        <location evidence="1">Extracellular space</location>
        <location evidence="1">Extracellular matrix</location>
        <location evidence="1">Basement membrane</location>
    </subcellularLocation>
</comment>
<evidence type="ECO:0000313" key="20">
    <source>
        <dbReference type="Proteomes" id="UP000265000"/>
    </source>
</evidence>
<dbReference type="PRINTS" id="PR00011">
    <property type="entry name" value="EGFLAMININ"/>
</dbReference>
<feature type="coiled-coil region" evidence="13">
    <location>
        <begin position="1544"/>
        <end position="1763"/>
    </location>
</feature>
<feature type="disulfide bond" evidence="12">
    <location>
        <begin position="416"/>
        <end position="425"/>
    </location>
</feature>
<evidence type="ECO:0000256" key="12">
    <source>
        <dbReference type="PROSITE-ProRule" id="PRU00460"/>
    </source>
</evidence>
<feature type="disulfide bond" evidence="12">
    <location>
        <begin position="854"/>
        <end position="866"/>
    </location>
</feature>
<keyword evidence="3" id="KW-0272">Extracellular matrix</keyword>
<keyword evidence="4 15" id="KW-0732">Signal</keyword>
<feature type="disulfide bond" evidence="12">
    <location>
        <begin position="1137"/>
        <end position="1146"/>
    </location>
</feature>
<dbReference type="Proteomes" id="UP000265000">
    <property type="component" value="Unplaced"/>
</dbReference>
<dbReference type="CDD" id="cd22301">
    <property type="entry name" value="cc_LAMB4_C"/>
    <property type="match status" value="1"/>
</dbReference>
<keyword evidence="11 12" id="KW-0424">Laminin EGF-like domain</keyword>
<feature type="domain" description="Laminin EGF-like" evidence="16">
    <location>
        <begin position="264"/>
        <end position="330"/>
    </location>
</feature>
<feature type="domain" description="Laminin EGF-like" evidence="16">
    <location>
        <begin position="1059"/>
        <end position="1115"/>
    </location>
</feature>